<feature type="domain" description="STT3/PglB/AglB core" evidence="19">
    <location>
        <begin position="644"/>
        <end position="700"/>
    </location>
</feature>
<reference evidence="20" key="1">
    <citation type="submission" date="2021-01" db="EMBL/GenBank/DDBJ databases">
        <authorList>
            <person name="Corre E."/>
            <person name="Pelletier E."/>
            <person name="Niang G."/>
            <person name="Scheremetjew M."/>
            <person name="Finn R."/>
            <person name="Kale V."/>
            <person name="Holt S."/>
            <person name="Cochrane G."/>
            <person name="Meng A."/>
            <person name="Brown T."/>
            <person name="Cohen L."/>
        </authorList>
    </citation>
    <scope>NUCLEOTIDE SEQUENCE</scope>
    <source>
        <strain evidence="20">Isolate 1302-5</strain>
    </source>
</reference>
<feature type="transmembrane region" description="Helical" evidence="17">
    <location>
        <begin position="469"/>
        <end position="493"/>
    </location>
</feature>
<keyword evidence="8" id="KW-0808">Transferase</keyword>
<feature type="transmembrane region" description="Helical" evidence="17">
    <location>
        <begin position="436"/>
        <end position="462"/>
    </location>
</feature>
<keyword evidence="13 17" id="KW-0472">Membrane</keyword>
<proteinExistence type="inferred from homology"/>
<dbReference type="InterPro" id="IPR048999">
    <property type="entry name" value="STT3-PglB_core"/>
</dbReference>
<feature type="transmembrane region" description="Helical" evidence="17">
    <location>
        <begin position="192"/>
        <end position="213"/>
    </location>
</feature>
<evidence type="ECO:0000256" key="9">
    <source>
        <dbReference type="ARBA" id="ARBA00022692"/>
    </source>
</evidence>
<evidence type="ECO:0000256" key="13">
    <source>
        <dbReference type="ARBA" id="ARBA00023136"/>
    </source>
</evidence>
<dbReference type="FunFam" id="3.40.50.12610:FF:000003">
    <property type="entry name" value="Oligosaccharyl transferase-like protein"/>
    <property type="match status" value="1"/>
</dbReference>
<feature type="transmembrane region" description="Helical" evidence="17">
    <location>
        <begin position="303"/>
        <end position="323"/>
    </location>
</feature>
<comment type="pathway">
    <text evidence="4">Protein modification; protein glycosylation.</text>
</comment>
<feature type="transmembrane region" description="Helical" evidence="17">
    <location>
        <begin position="263"/>
        <end position="291"/>
    </location>
</feature>
<feature type="region of interest" description="Disordered" evidence="16">
    <location>
        <begin position="503"/>
        <end position="551"/>
    </location>
</feature>
<evidence type="ECO:0000256" key="12">
    <source>
        <dbReference type="ARBA" id="ARBA00022989"/>
    </source>
</evidence>
<evidence type="ECO:0000259" key="19">
    <source>
        <dbReference type="Pfam" id="PF21436"/>
    </source>
</evidence>
<dbReference type="PANTHER" id="PTHR13872">
    <property type="entry name" value="DOLICHYL-DIPHOSPHOOLIGOSACCHARIDE--PROTEIN GLYCOSYLTRANSFERASE SUBUNIT"/>
    <property type="match status" value="1"/>
</dbReference>
<dbReference type="GO" id="GO:0046872">
    <property type="term" value="F:metal ion binding"/>
    <property type="evidence" value="ECO:0007669"/>
    <property type="project" value="UniProtKB-KW"/>
</dbReference>
<evidence type="ECO:0000256" key="17">
    <source>
        <dbReference type="SAM" id="Phobius"/>
    </source>
</evidence>
<feature type="domain" description="Oligosaccharyl transferase STT3 N-terminal" evidence="18">
    <location>
        <begin position="50"/>
        <end position="148"/>
    </location>
</feature>
<evidence type="ECO:0000256" key="6">
    <source>
        <dbReference type="ARBA" id="ARBA00012605"/>
    </source>
</evidence>
<feature type="transmembrane region" description="Helical" evidence="17">
    <location>
        <begin position="23"/>
        <end position="42"/>
    </location>
</feature>
<evidence type="ECO:0000256" key="10">
    <source>
        <dbReference type="ARBA" id="ARBA00022723"/>
    </source>
</evidence>
<dbReference type="EC" id="2.4.99.18" evidence="6"/>
<feature type="compositionally biased region" description="Basic and acidic residues" evidence="16">
    <location>
        <begin position="520"/>
        <end position="531"/>
    </location>
</feature>
<accession>A0A7S4MJL2</accession>
<evidence type="ECO:0000256" key="1">
    <source>
        <dbReference type="ARBA" id="ARBA00001936"/>
    </source>
</evidence>
<dbReference type="Pfam" id="PF21436">
    <property type="entry name" value="STT3-PglB_core"/>
    <property type="match status" value="1"/>
</dbReference>
<evidence type="ECO:0000256" key="4">
    <source>
        <dbReference type="ARBA" id="ARBA00004922"/>
    </source>
</evidence>
<keyword evidence="12 17" id="KW-1133">Transmembrane helix</keyword>
<dbReference type="AlphaFoldDB" id="A0A7S4MJL2"/>
<protein>
    <recommendedName>
        <fullName evidence="6">dolichyl-diphosphooligosaccharide--protein glycotransferase</fullName>
        <ecNumber evidence="6">2.4.99.18</ecNumber>
    </recommendedName>
</protein>
<dbReference type="SUPFAM" id="SSF48403">
    <property type="entry name" value="Ankyrin repeat"/>
    <property type="match status" value="1"/>
</dbReference>
<dbReference type="GO" id="GO:0012505">
    <property type="term" value="C:endomembrane system"/>
    <property type="evidence" value="ECO:0007669"/>
    <property type="project" value="UniProtKB-SubCell"/>
</dbReference>
<evidence type="ECO:0000256" key="7">
    <source>
        <dbReference type="ARBA" id="ARBA00022676"/>
    </source>
</evidence>
<name>A0A7S4MJL2_9STRA</name>
<comment type="cofactor">
    <cofactor evidence="2">
        <name>Mg(2+)</name>
        <dbReference type="ChEBI" id="CHEBI:18420"/>
    </cofactor>
</comment>
<keyword evidence="7" id="KW-0328">Glycosyltransferase</keyword>
<evidence type="ECO:0000256" key="14">
    <source>
        <dbReference type="ARBA" id="ARBA00023211"/>
    </source>
</evidence>
<comment type="catalytic activity">
    <reaction evidence="15">
        <text>a di-trans,poly-cis-dolichyl diphosphooligosaccharide + L-asparaginyl-[protein] = N(4)-(oligosaccharide-(1-&gt;4)-N-acetyl-beta-D-glucosaminyl-(1-&gt;4)-N-acetyl-beta-D-glucosaminyl)-L-asparaginyl-[protein] + a di-trans,poly-cis-dolichyl diphosphate + H(+)</text>
        <dbReference type="Rhea" id="RHEA:22980"/>
        <dbReference type="Rhea" id="RHEA-COMP:12804"/>
        <dbReference type="Rhea" id="RHEA-COMP:12805"/>
        <dbReference type="Rhea" id="RHEA-COMP:19506"/>
        <dbReference type="Rhea" id="RHEA-COMP:19509"/>
        <dbReference type="ChEBI" id="CHEBI:15378"/>
        <dbReference type="ChEBI" id="CHEBI:50347"/>
        <dbReference type="ChEBI" id="CHEBI:57497"/>
        <dbReference type="ChEBI" id="CHEBI:57570"/>
        <dbReference type="ChEBI" id="CHEBI:132529"/>
        <dbReference type="EC" id="2.4.99.18"/>
    </reaction>
</comment>
<evidence type="ECO:0000259" key="18">
    <source>
        <dbReference type="Pfam" id="PF02516"/>
    </source>
</evidence>
<keyword evidence="9 17" id="KW-0812">Transmembrane</keyword>
<evidence type="ECO:0000256" key="2">
    <source>
        <dbReference type="ARBA" id="ARBA00001946"/>
    </source>
</evidence>
<evidence type="ECO:0000256" key="3">
    <source>
        <dbReference type="ARBA" id="ARBA00004127"/>
    </source>
</evidence>
<dbReference type="Gene3D" id="1.25.40.20">
    <property type="entry name" value="Ankyrin repeat-containing domain"/>
    <property type="match status" value="1"/>
</dbReference>
<comment type="cofactor">
    <cofactor evidence="1">
        <name>Mn(2+)</name>
        <dbReference type="ChEBI" id="CHEBI:29035"/>
    </cofactor>
</comment>
<evidence type="ECO:0000256" key="5">
    <source>
        <dbReference type="ARBA" id="ARBA00010810"/>
    </source>
</evidence>
<sequence length="1009" mass="110629">MASCSSSSSGGGSSSSPSSSASGYLFGLVWLGAAAYASYFFLEQAYRIRLQAIDEFGPVIHEFDPYFNYRATEYLYEHGAKKFLTWFDYKVWYPLGRPVGSTIYPGMQFTAVFLKNHIVGDRMSLNDVCCYMPAWFGALASLLIGLLAYECSLPQNSNMTLFGVLVDAMKGRYTDDKTAASRSSGGSAGRRIFGLSSPAVECGVFACGIMAVVPAHIMRSVGGGYDNESVAVSAMSLTYLLWIRSLRSGDDKSWIYGLLGGVAYFYMVAAWGGYVFVLNLVGVHALALVLVGRFGRKVYLSYSLFYAVGTALAVQVPVVGWAPLKSIEQLGPCVVFLGYQVLYLCEVIRKKRRLSRADAWKLRIRVGLIAAIAGIVLVMLFVPSGYFGPISSRVRGLFVKHTKTGNPLVDSVAEHQPASSQAYFQYLHHLCTLAPIGFLIVVFQFGDGPSFLLVYGVTAYFFSHKMVRLILLTGPIASALGGIAVGRIFAWAIGQLWGGGDEGETAGEGGGGKKVPKATPADEKGGKADGKKSKKSKKGGGGGGGGSSSSSGDTFAGLTAVKDGFVKASNSQEGIITKRTLALISLGFMYVFGLRFKDYCWRLSKGLSNPTIILKGQLRNGETVYVDDYREAYWWIRDHTPEDSRIMAWWDYGYQITAISNRTTIADGNTWNHEHIGLLGKILTGPVDESYEIARHMADYILVWGGGGGDDLAKSPHLARIANSVYRDHCPEDPTCRAFGMMDRYGTPSPMMKESLLYNLHGHQIKSGVEADPTKFVEVYRSKYGKVRVYKILGVSMESKNWVADPVNRLCDVPGSWYCPGQYPPALQAVLNTRTDFAQLEDFNKKGSDEEYQKQYFENLNDPEKAKRKAMKEHVKTQRKASEVQAPPEGGAQGGEMAGVAGSDAPEGGAVNKPSQEEVDKVYNRWEDTEETTTMWKIVSAGSIDSLEYLLEQNPLMAYVRSKDGRGPMWWAFEHRNQDIVKILMKHGVSHKDKDKFGKTPVDLLDGGN</sequence>
<dbReference type="UniPathway" id="UPA00378"/>
<evidence type="ECO:0000256" key="15">
    <source>
        <dbReference type="ARBA" id="ARBA00048829"/>
    </source>
</evidence>
<feature type="region of interest" description="Disordered" evidence="16">
    <location>
        <begin position="877"/>
        <end position="918"/>
    </location>
</feature>
<dbReference type="Pfam" id="PF02516">
    <property type="entry name" value="STT3"/>
    <property type="match status" value="2"/>
</dbReference>
<comment type="similarity">
    <text evidence="5">Belongs to the STT3 family.</text>
</comment>
<evidence type="ECO:0000256" key="8">
    <source>
        <dbReference type="ARBA" id="ARBA00022679"/>
    </source>
</evidence>
<keyword evidence="14" id="KW-0464">Manganese</keyword>
<evidence type="ECO:0000256" key="11">
    <source>
        <dbReference type="ARBA" id="ARBA00022842"/>
    </source>
</evidence>
<dbReference type="GO" id="GO:0016020">
    <property type="term" value="C:membrane"/>
    <property type="evidence" value="ECO:0007669"/>
    <property type="project" value="InterPro"/>
</dbReference>
<dbReference type="InterPro" id="IPR048307">
    <property type="entry name" value="STT3_N"/>
</dbReference>
<feature type="transmembrane region" description="Helical" evidence="17">
    <location>
        <begin position="225"/>
        <end position="243"/>
    </location>
</feature>
<evidence type="ECO:0000313" key="20">
    <source>
        <dbReference type="EMBL" id="CAE2225860.1"/>
    </source>
</evidence>
<dbReference type="InterPro" id="IPR036770">
    <property type="entry name" value="Ankyrin_rpt-contain_sf"/>
</dbReference>
<dbReference type="EMBL" id="HBKQ01014890">
    <property type="protein sequence ID" value="CAE2225860.1"/>
    <property type="molecule type" value="Transcribed_RNA"/>
</dbReference>
<keyword evidence="10" id="KW-0479">Metal-binding</keyword>
<feature type="compositionally biased region" description="Gly residues" evidence="16">
    <location>
        <begin position="503"/>
        <end position="513"/>
    </location>
</feature>
<dbReference type="Gene3D" id="3.40.50.12610">
    <property type="match status" value="1"/>
</dbReference>
<comment type="subcellular location">
    <subcellularLocation>
        <location evidence="3">Endomembrane system</location>
        <topology evidence="3">Multi-pass membrane protein</topology>
    </subcellularLocation>
</comment>
<evidence type="ECO:0000256" key="16">
    <source>
        <dbReference type="SAM" id="MobiDB-lite"/>
    </source>
</evidence>
<feature type="transmembrane region" description="Helical" evidence="17">
    <location>
        <begin position="329"/>
        <end position="345"/>
    </location>
</feature>
<feature type="domain" description="Oligosaccharyl transferase STT3 N-terminal" evidence="18">
    <location>
        <begin position="202"/>
        <end position="473"/>
    </location>
</feature>
<keyword evidence="11" id="KW-0460">Magnesium</keyword>
<gene>
    <name evidence="20" type="ORF">OAUR00152_LOCUS10161</name>
</gene>
<feature type="transmembrane region" description="Helical" evidence="17">
    <location>
        <begin position="366"/>
        <end position="387"/>
    </location>
</feature>
<dbReference type="InterPro" id="IPR003674">
    <property type="entry name" value="Oligo_trans_STT3"/>
</dbReference>
<dbReference type="PANTHER" id="PTHR13872:SF1">
    <property type="entry name" value="DOLICHYL-DIPHOSPHOOLIGOSACCHARIDE--PROTEIN GLYCOSYLTRANSFERASE SUBUNIT STT3B"/>
    <property type="match status" value="1"/>
</dbReference>
<organism evidence="20">
    <name type="scientific">Odontella aurita</name>
    <dbReference type="NCBI Taxonomy" id="265563"/>
    <lineage>
        <taxon>Eukaryota</taxon>
        <taxon>Sar</taxon>
        <taxon>Stramenopiles</taxon>
        <taxon>Ochrophyta</taxon>
        <taxon>Bacillariophyta</taxon>
        <taxon>Mediophyceae</taxon>
        <taxon>Biddulphiophycidae</taxon>
        <taxon>Eupodiscales</taxon>
        <taxon>Odontellaceae</taxon>
        <taxon>Odontella</taxon>
    </lineage>
</organism>
<dbReference type="GO" id="GO:0004579">
    <property type="term" value="F:dolichyl-diphosphooligosaccharide-protein glycotransferase activity"/>
    <property type="evidence" value="ECO:0007669"/>
    <property type="project" value="UniProtKB-EC"/>
</dbReference>